<proteinExistence type="inferred from homology"/>
<dbReference type="InParanoid" id="A0A2P5B568"/>
<dbReference type="InterPro" id="IPR002495">
    <property type="entry name" value="Glyco_trans_8"/>
</dbReference>
<evidence type="ECO:0000256" key="10">
    <source>
        <dbReference type="ARBA" id="ARBA00023316"/>
    </source>
</evidence>
<comment type="similarity">
    <text evidence="11">Belongs to the glycosyltransferase 8 family. Glycogenin subfamily.</text>
</comment>
<keyword evidence="9" id="KW-0464">Manganese</keyword>
<evidence type="ECO:0000256" key="12">
    <source>
        <dbReference type="RuleBase" id="RU362027"/>
    </source>
</evidence>
<evidence type="ECO:0000256" key="9">
    <source>
        <dbReference type="ARBA" id="ARBA00023211"/>
    </source>
</evidence>
<dbReference type="EMBL" id="JXTC01000604">
    <property type="protein sequence ID" value="PON43935.1"/>
    <property type="molecule type" value="Genomic_DNA"/>
</dbReference>
<dbReference type="OrthoDB" id="2014201at2759"/>
<dbReference type="AlphaFoldDB" id="A0A2P5B568"/>
<protein>
    <recommendedName>
        <fullName evidence="12">Hexosyltransferase</fullName>
        <ecNumber evidence="12">2.4.1.-</ecNumber>
    </recommendedName>
</protein>
<keyword evidence="3 13" id="KW-0808">Transferase</keyword>
<evidence type="ECO:0000313" key="13">
    <source>
        <dbReference type="EMBL" id="PON43935.1"/>
    </source>
</evidence>
<evidence type="ECO:0000313" key="14">
    <source>
        <dbReference type="Proteomes" id="UP000237000"/>
    </source>
</evidence>
<dbReference type="GO" id="GO:0000139">
    <property type="term" value="C:Golgi membrane"/>
    <property type="evidence" value="ECO:0007669"/>
    <property type="project" value="UniProtKB-SubCell"/>
</dbReference>
<dbReference type="GO" id="GO:0016757">
    <property type="term" value="F:glycosyltransferase activity"/>
    <property type="evidence" value="ECO:0007669"/>
    <property type="project" value="UniProtKB-KW"/>
</dbReference>
<name>A0A2P5B568_TREOI</name>
<dbReference type="Pfam" id="PF01501">
    <property type="entry name" value="Glyco_transf_8"/>
    <property type="match status" value="1"/>
</dbReference>
<evidence type="ECO:0000256" key="11">
    <source>
        <dbReference type="ARBA" id="ARBA00038162"/>
    </source>
</evidence>
<evidence type="ECO:0000256" key="3">
    <source>
        <dbReference type="ARBA" id="ARBA00022679"/>
    </source>
</evidence>
<evidence type="ECO:0000256" key="4">
    <source>
        <dbReference type="ARBA" id="ARBA00022692"/>
    </source>
</evidence>
<comment type="subcellular location">
    <subcellularLocation>
        <location evidence="1">Golgi apparatus membrane</location>
        <topology evidence="1">Single-pass type II membrane protein</topology>
    </subcellularLocation>
</comment>
<reference evidence="14" key="1">
    <citation type="submission" date="2016-06" db="EMBL/GenBank/DDBJ databases">
        <title>Parallel loss of symbiosis genes in relatives of nitrogen-fixing non-legume Parasponia.</title>
        <authorList>
            <person name="Van Velzen R."/>
            <person name="Holmer R."/>
            <person name="Bu F."/>
            <person name="Rutten L."/>
            <person name="Van Zeijl A."/>
            <person name="Liu W."/>
            <person name="Santuari L."/>
            <person name="Cao Q."/>
            <person name="Sharma T."/>
            <person name="Shen D."/>
            <person name="Roswanjaya Y."/>
            <person name="Wardhani T."/>
            <person name="Kalhor M.S."/>
            <person name="Jansen J."/>
            <person name="Van den Hoogen J."/>
            <person name="Gungor B."/>
            <person name="Hartog M."/>
            <person name="Hontelez J."/>
            <person name="Verver J."/>
            <person name="Yang W.-C."/>
            <person name="Schijlen E."/>
            <person name="Repin R."/>
            <person name="Schilthuizen M."/>
            <person name="Schranz E."/>
            <person name="Heidstra R."/>
            <person name="Miyata K."/>
            <person name="Fedorova E."/>
            <person name="Kohlen W."/>
            <person name="Bisseling T."/>
            <person name="Smit S."/>
            <person name="Geurts R."/>
        </authorList>
    </citation>
    <scope>NUCLEOTIDE SEQUENCE [LARGE SCALE GENOMIC DNA]</scope>
    <source>
        <strain evidence="14">cv. RG33-2</strain>
    </source>
</reference>
<keyword evidence="14" id="KW-1185">Reference proteome</keyword>
<keyword evidence="10" id="KW-0961">Cell wall biogenesis/degradation</keyword>
<dbReference type="InterPro" id="IPR050587">
    <property type="entry name" value="GNT1/Glycosyltrans_8"/>
</dbReference>
<comment type="caution">
    <text evidence="13">The sequence shown here is derived from an EMBL/GenBank/DDBJ whole genome shotgun (WGS) entry which is preliminary data.</text>
</comment>
<evidence type="ECO:0000256" key="8">
    <source>
        <dbReference type="ARBA" id="ARBA00023136"/>
    </source>
</evidence>
<dbReference type="STRING" id="63057.A0A2P5B568"/>
<dbReference type="SUPFAM" id="SSF53448">
    <property type="entry name" value="Nucleotide-diphospho-sugar transferases"/>
    <property type="match status" value="1"/>
</dbReference>
<dbReference type="PANTHER" id="PTHR11183">
    <property type="entry name" value="GLYCOGENIN SUBFAMILY MEMBER"/>
    <property type="match status" value="1"/>
</dbReference>
<dbReference type="CDD" id="cd02537">
    <property type="entry name" value="GT8_Glycogenin"/>
    <property type="match status" value="1"/>
</dbReference>
<dbReference type="GO" id="GO:0046872">
    <property type="term" value="F:metal ion binding"/>
    <property type="evidence" value="ECO:0007669"/>
    <property type="project" value="UniProtKB-KW"/>
</dbReference>
<sequence>MGSKCSSNSYFANQSRPFILSLIFFLSLALILLALLSSRKPTTSNIFPTTRMLEGNHHHEGNIVTSDKQPEWFKIIAKELNASNSHSHRRKKIKLGLVNLEGDALRLRGLHGLVGDHDQAEMVTVQFDRLVGPNRPKWEDFYPEWIDENHRWRPPKCPRIPLPSGSAYDDLDVVVAEVPCGTRRDVFALQVNLVVANLAVRSGWVVPDVHRTVYVVFVGSCGPMLEIFRCDDLVRKRKGSFWLYKPHMRRLKQKVVMPFGSCQIAPPYAQEGKEPWRESVTLPPRVNKTTTDQNQHRGPRYAYATVLHSSESYVCGAIALAQSIRRTRSTKDLILLADRSIGPVARQGLRSAGWRVLTIDRIRSPFAKKGSYNEWNYSKLRLWQLAEYDKLVFIDADLLVLNNLDSLFFYPQLSAAGNDKVLFNSGVMVIEPSNCLFEVLTRESFRIESYNGGDQGFLNEVFTWWHRLPKRINYLKIFRSKGDGSGREVGEDIDAIHYLGLKPWMCYRDYDCNWDMEDHHIFASDSAHRRWWEVYDAMPENLQAYCGLTKKMEQRIEKWRGIAMKADLPDGHWKIQAMDPRRQRFAL</sequence>
<evidence type="ECO:0000256" key="6">
    <source>
        <dbReference type="ARBA" id="ARBA00022968"/>
    </source>
</evidence>
<keyword evidence="5" id="KW-0479">Metal-binding</keyword>
<evidence type="ECO:0000256" key="1">
    <source>
        <dbReference type="ARBA" id="ARBA00004323"/>
    </source>
</evidence>
<keyword evidence="7" id="KW-1133">Transmembrane helix</keyword>
<organism evidence="13 14">
    <name type="scientific">Trema orientale</name>
    <name type="common">Charcoal tree</name>
    <name type="synonym">Celtis orientalis</name>
    <dbReference type="NCBI Taxonomy" id="63057"/>
    <lineage>
        <taxon>Eukaryota</taxon>
        <taxon>Viridiplantae</taxon>
        <taxon>Streptophyta</taxon>
        <taxon>Embryophyta</taxon>
        <taxon>Tracheophyta</taxon>
        <taxon>Spermatophyta</taxon>
        <taxon>Magnoliopsida</taxon>
        <taxon>eudicotyledons</taxon>
        <taxon>Gunneridae</taxon>
        <taxon>Pentapetalae</taxon>
        <taxon>rosids</taxon>
        <taxon>fabids</taxon>
        <taxon>Rosales</taxon>
        <taxon>Cannabaceae</taxon>
        <taxon>Trema</taxon>
    </lineage>
</organism>
<gene>
    <name evidence="13" type="ORF">TorRG33x02_332320</name>
</gene>
<dbReference type="Gene3D" id="3.90.550.10">
    <property type="entry name" value="Spore Coat Polysaccharide Biosynthesis Protein SpsA, Chain A"/>
    <property type="match status" value="1"/>
</dbReference>
<accession>A0A2P5B568</accession>
<dbReference type="Proteomes" id="UP000237000">
    <property type="component" value="Unassembled WGS sequence"/>
</dbReference>
<dbReference type="GO" id="GO:0071555">
    <property type="term" value="P:cell wall organization"/>
    <property type="evidence" value="ECO:0007669"/>
    <property type="project" value="UniProtKB-KW"/>
</dbReference>
<keyword evidence="2" id="KW-0328">Glycosyltransferase</keyword>
<dbReference type="EC" id="2.4.1.-" evidence="12"/>
<evidence type="ECO:0000256" key="7">
    <source>
        <dbReference type="ARBA" id="ARBA00022989"/>
    </source>
</evidence>
<evidence type="ECO:0000256" key="2">
    <source>
        <dbReference type="ARBA" id="ARBA00022676"/>
    </source>
</evidence>
<dbReference type="InterPro" id="IPR029044">
    <property type="entry name" value="Nucleotide-diphossugar_trans"/>
</dbReference>
<evidence type="ECO:0000256" key="5">
    <source>
        <dbReference type="ARBA" id="ARBA00022723"/>
    </source>
</evidence>
<keyword evidence="8" id="KW-0472">Membrane</keyword>
<keyword evidence="4" id="KW-0812">Transmembrane</keyword>
<keyword evidence="6" id="KW-0735">Signal-anchor</keyword>
<dbReference type="FunCoup" id="A0A2P5B568">
    <property type="interactions" value="55"/>
</dbReference>
<dbReference type="FunFam" id="3.90.550.10:FF:000018">
    <property type="entry name" value="Hexosyltransferase"/>
    <property type="match status" value="1"/>
</dbReference>